<gene>
    <name evidence="1" type="ORF">A3E44_02295</name>
</gene>
<evidence type="ECO:0000313" key="2">
    <source>
        <dbReference type="Proteomes" id="UP000178603"/>
    </source>
</evidence>
<organism evidence="1 2">
    <name type="scientific">Candidatus Woesebacteria bacterium RIFCSPHIGHO2_12_FULL_41_24</name>
    <dbReference type="NCBI Taxonomy" id="1802510"/>
    <lineage>
        <taxon>Bacteria</taxon>
        <taxon>Candidatus Woeseibacteriota</taxon>
    </lineage>
</organism>
<sequence>MKSKKKFKTVPKFKNEDEERDFWDKADSSEYFDWSKGHRAKFPNLKLSTETISLRVPKGLLDDIKIQANKRDVPYQSLIKIYLDEALRIDQREKILRR</sequence>
<evidence type="ECO:0008006" key="3">
    <source>
        <dbReference type="Google" id="ProtNLM"/>
    </source>
</evidence>
<reference evidence="1 2" key="1">
    <citation type="journal article" date="2016" name="Nat. Commun.">
        <title>Thousands of microbial genomes shed light on interconnected biogeochemical processes in an aquifer system.</title>
        <authorList>
            <person name="Anantharaman K."/>
            <person name="Brown C.T."/>
            <person name="Hug L.A."/>
            <person name="Sharon I."/>
            <person name="Castelle C.J."/>
            <person name="Probst A.J."/>
            <person name="Thomas B.C."/>
            <person name="Singh A."/>
            <person name="Wilkins M.J."/>
            <person name="Karaoz U."/>
            <person name="Brodie E.L."/>
            <person name="Williams K.H."/>
            <person name="Hubbard S.S."/>
            <person name="Banfield J.F."/>
        </authorList>
    </citation>
    <scope>NUCLEOTIDE SEQUENCE [LARGE SCALE GENOMIC DNA]</scope>
</reference>
<dbReference type="AlphaFoldDB" id="A0A1F8AQC6"/>
<dbReference type="InterPro" id="IPR022148">
    <property type="entry name" value="CopG_antitoxin"/>
</dbReference>
<accession>A0A1F8AQC6</accession>
<name>A0A1F8AQC6_9BACT</name>
<comment type="caution">
    <text evidence="1">The sequence shown here is derived from an EMBL/GenBank/DDBJ whole genome shotgun (WGS) entry which is preliminary data.</text>
</comment>
<dbReference type="Proteomes" id="UP000178603">
    <property type="component" value="Unassembled WGS sequence"/>
</dbReference>
<dbReference type="EMBL" id="MGGW01000021">
    <property type="protein sequence ID" value="OGM53689.1"/>
    <property type="molecule type" value="Genomic_DNA"/>
</dbReference>
<proteinExistence type="predicted"/>
<dbReference type="Pfam" id="PF12441">
    <property type="entry name" value="CopG_antitoxin"/>
    <property type="match status" value="1"/>
</dbReference>
<evidence type="ECO:0000313" key="1">
    <source>
        <dbReference type="EMBL" id="OGM53689.1"/>
    </source>
</evidence>
<protein>
    <recommendedName>
        <fullName evidence="3">CopG family transcriptional regulator</fullName>
    </recommendedName>
</protein>